<name>A0A1G2CB70_9BACT</name>
<dbReference type="EMBL" id="MHKY01000030">
    <property type="protein sequence ID" value="OGY98628.1"/>
    <property type="molecule type" value="Genomic_DNA"/>
</dbReference>
<evidence type="ECO:0000313" key="2">
    <source>
        <dbReference type="EMBL" id="OGY98628.1"/>
    </source>
</evidence>
<reference evidence="2 3" key="1">
    <citation type="journal article" date="2016" name="Nat. Commun.">
        <title>Thousands of microbial genomes shed light on interconnected biogeochemical processes in an aquifer system.</title>
        <authorList>
            <person name="Anantharaman K."/>
            <person name="Brown C.T."/>
            <person name="Hug L.A."/>
            <person name="Sharon I."/>
            <person name="Castelle C.J."/>
            <person name="Probst A.J."/>
            <person name="Thomas B.C."/>
            <person name="Singh A."/>
            <person name="Wilkins M.J."/>
            <person name="Karaoz U."/>
            <person name="Brodie E.L."/>
            <person name="Williams K.H."/>
            <person name="Hubbard S.S."/>
            <person name="Banfield J.F."/>
        </authorList>
    </citation>
    <scope>NUCLEOTIDE SEQUENCE [LARGE SCALE GENOMIC DNA]</scope>
</reference>
<proteinExistence type="predicted"/>
<organism evidence="2 3">
    <name type="scientific">Candidatus Liptonbacteria bacterium RIFCSPHIGHO2_12_FULL_60_13</name>
    <dbReference type="NCBI Taxonomy" id="1798648"/>
    <lineage>
        <taxon>Bacteria</taxon>
        <taxon>Candidatus Liptoniibacteriota</taxon>
    </lineage>
</organism>
<keyword evidence="1" id="KW-0812">Transmembrane</keyword>
<sequence length="505" mass="54996">MGFLSRLTGYLQGVFKHLNPAPPIGGLEISDSALRYVLFENNVPQVAALRLPPGILENGRVKDRANFVAALKNVRGQIPVPSKKRVHVIVSFPPALVYAQAFSLPLVSETNLEEAARLNLQMISPTDPKNTYSDWQRIEAPNESENIELLGALIENKAADELIAALREAGFLAVAAEFPALSLARLAEELGAGFDPRTPAIIVNLSSDGIDYAIVRGGNLYFNYFVSWRTIVGSERALAADVFKNSVVRNLQQVMTFYAGRWGGPVKNVTLVSQGLEEEIKGVILKNFPDTQVSPLTLGRSIQIPLAYFVALGAALRGRISRGADTIISLLSVGTEDEYRQNQVRLFVALWRNIVFSALGFLLALFLITEFFVVRIDRRVAAELTQGTAQPEVAEVAKLEEEARSFNRAVAFVGTAKNAEVALAPIVRDLQALAAKGRVSLDRVAISSIASPILIVGRANSEEEAIGFRKLLEDDPQIEKADLPLSLIVKAERGVTFSITATLAR</sequence>
<dbReference type="Proteomes" id="UP000178796">
    <property type="component" value="Unassembled WGS sequence"/>
</dbReference>
<evidence type="ECO:0000256" key="1">
    <source>
        <dbReference type="SAM" id="Phobius"/>
    </source>
</evidence>
<dbReference type="AlphaFoldDB" id="A0A1G2CB70"/>
<evidence type="ECO:0000313" key="3">
    <source>
        <dbReference type="Proteomes" id="UP000178796"/>
    </source>
</evidence>
<comment type="caution">
    <text evidence="2">The sequence shown here is derived from an EMBL/GenBank/DDBJ whole genome shotgun (WGS) entry which is preliminary data.</text>
</comment>
<feature type="transmembrane region" description="Helical" evidence="1">
    <location>
        <begin position="350"/>
        <end position="374"/>
    </location>
</feature>
<dbReference type="Gene3D" id="3.30.420.40">
    <property type="match status" value="2"/>
</dbReference>
<keyword evidence="1" id="KW-1133">Transmembrane helix</keyword>
<gene>
    <name evidence="2" type="ORF">A3E09_00010</name>
</gene>
<accession>A0A1G2CB70</accession>
<protein>
    <recommendedName>
        <fullName evidence="4">SHS2 domain-containing protein</fullName>
    </recommendedName>
</protein>
<keyword evidence="1" id="KW-0472">Membrane</keyword>
<evidence type="ECO:0008006" key="4">
    <source>
        <dbReference type="Google" id="ProtNLM"/>
    </source>
</evidence>
<dbReference type="Gene3D" id="3.30.1490.300">
    <property type="match status" value="1"/>
</dbReference>